<name>A0ABT8LBH4_9BACT</name>
<gene>
    <name evidence="2" type="ORF">QQ020_18710</name>
</gene>
<evidence type="ECO:0000259" key="1">
    <source>
        <dbReference type="PROSITE" id="PS51186"/>
    </source>
</evidence>
<keyword evidence="3" id="KW-1185">Reference proteome</keyword>
<dbReference type="RefSeq" id="WP_346759452.1">
    <property type="nucleotide sequence ID" value="NZ_JAUJEB010000004.1"/>
</dbReference>
<evidence type="ECO:0000313" key="3">
    <source>
        <dbReference type="Proteomes" id="UP001172083"/>
    </source>
</evidence>
<protein>
    <submittedName>
        <fullName evidence="2">GNAT family N-acetyltransferase</fullName>
    </submittedName>
</protein>
<dbReference type="EMBL" id="JAUJEB010000004">
    <property type="protein sequence ID" value="MDN5214115.1"/>
    <property type="molecule type" value="Genomic_DNA"/>
</dbReference>
<dbReference type="Pfam" id="PF00583">
    <property type="entry name" value="Acetyltransf_1"/>
    <property type="match status" value="1"/>
</dbReference>
<organism evidence="2 3">
    <name type="scientific">Agaribacillus aureus</name>
    <dbReference type="NCBI Taxonomy" id="3051825"/>
    <lineage>
        <taxon>Bacteria</taxon>
        <taxon>Pseudomonadati</taxon>
        <taxon>Bacteroidota</taxon>
        <taxon>Cytophagia</taxon>
        <taxon>Cytophagales</taxon>
        <taxon>Splendidivirgaceae</taxon>
        <taxon>Agaribacillus</taxon>
    </lineage>
</organism>
<dbReference type="Gene3D" id="3.40.630.30">
    <property type="match status" value="1"/>
</dbReference>
<feature type="domain" description="N-acetyltransferase" evidence="1">
    <location>
        <begin position="1"/>
        <end position="131"/>
    </location>
</feature>
<dbReference type="PROSITE" id="PS51186">
    <property type="entry name" value="GNAT"/>
    <property type="match status" value="1"/>
</dbReference>
<evidence type="ECO:0000313" key="2">
    <source>
        <dbReference type="EMBL" id="MDN5214115.1"/>
    </source>
</evidence>
<sequence length="131" mass="15318">MMEAFYKIDNYPFDQQVMEKNLSQFLSEDEFGRIWLIEADRQLAGYIILTFGYSFEYGGRDAFIDEFFIVEGYRHQGIGNATLQFVLNEAPNLHIKALHLEVEKHNQAGNSLYRKHAFKTGNRTLMTRKLS</sequence>
<dbReference type="SUPFAM" id="SSF55729">
    <property type="entry name" value="Acyl-CoA N-acyltransferases (Nat)"/>
    <property type="match status" value="1"/>
</dbReference>
<dbReference type="InterPro" id="IPR000182">
    <property type="entry name" value="GNAT_dom"/>
</dbReference>
<dbReference type="InterPro" id="IPR016181">
    <property type="entry name" value="Acyl_CoA_acyltransferase"/>
</dbReference>
<dbReference type="Proteomes" id="UP001172083">
    <property type="component" value="Unassembled WGS sequence"/>
</dbReference>
<reference evidence="2" key="1">
    <citation type="submission" date="2023-06" db="EMBL/GenBank/DDBJ databases">
        <title>Genomic of Agaribacillus aureum.</title>
        <authorList>
            <person name="Wang G."/>
        </authorList>
    </citation>
    <scope>NUCLEOTIDE SEQUENCE</scope>
    <source>
        <strain evidence="2">BMA12</strain>
    </source>
</reference>
<proteinExistence type="predicted"/>
<comment type="caution">
    <text evidence="2">The sequence shown here is derived from an EMBL/GenBank/DDBJ whole genome shotgun (WGS) entry which is preliminary data.</text>
</comment>
<accession>A0ABT8LBH4</accession>
<dbReference type="CDD" id="cd04301">
    <property type="entry name" value="NAT_SF"/>
    <property type="match status" value="1"/>
</dbReference>